<accession>A0A438EF01</accession>
<sequence>MSANQEATSFGPSGAAHAEKSVEKLSQGAIQRWAPISPTVTVQGVSALHPDSSGVYSSEYGPGADGVQHPKYVVQPGPLAAGAAGLNEGRSEGTCVGPGCLGWSSRASGEAIFPKPFTGAFGSGQEGHYETLLTTRNLSAVVRESQVYVINILPRKLPKKERRKKEGTLRKAPRKKRSTASFPGEASAKRRKLVLHNKGKEIKLPTPPKELVIPPSTYVKEVTIREPEVSPLSSVSSGPGHLAARFSPSGCGCSRGFLCGRLASFGTPKGRSGVRKPGLPSCGPSPLALVPVKGPSRRRSRSARDLKSGLLGRVQDRFLETIKVSCSSA</sequence>
<dbReference type="Proteomes" id="UP000288805">
    <property type="component" value="Unassembled WGS sequence"/>
</dbReference>
<feature type="region of interest" description="Disordered" evidence="1">
    <location>
        <begin position="159"/>
        <end position="188"/>
    </location>
</feature>
<evidence type="ECO:0000256" key="1">
    <source>
        <dbReference type="SAM" id="MobiDB-lite"/>
    </source>
</evidence>
<name>A0A438EF01_VITVI</name>
<gene>
    <name evidence="2" type="ORF">CK203_096235</name>
</gene>
<evidence type="ECO:0000313" key="2">
    <source>
        <dbReference type="EMBL" id="RVW46273.1"/>
    </source>
</evidence>
<feature type="region of interest" description="Disordered" evidence="1">
    <location>
        <begin position="285"/>
        <end position="306"/>
    </location>
</feature>
<feature type="compositionally biased region" description="Polar residues" evidence="1">
    <location>
        <begin position="1"/>
        <end position="11"/>
    </location>
</feature>
<comment type="caution">
    <text evidence="2">The sequence shown here is derived from an EMBL/GenBank/DDBJ whole genome shotgun (WGS) entry which is preliminary data.</text>
</comment>
<proteinExistence type="predicted"/>
<feature type="region of interest" description="Disordered" evidence="1">
    <location>
        <begin position="1"/>
        <end position="23"/>
    </location>
</feature>
<dbReference type="EMBL" id="QGNW01001305">
    <property type="protein sequence ID" value="RVW46273.1"/>
    <property type="molecule type" value="Genomic_DNA"/>
</dbReference>
<evidence type="ECO:0000313" key="3">
    <source>
        <dbReference type="Proteomes" id="UP000288805"/>
    </source>
</evidence>
<reference evidence="2 3" key="1">
    <citation type="journal article" date="2018" name="PLoS Genet.">
        <title>Population sequencing reveals clonal diversity and ancestral inbreeding in the grapevine cultivar Chardonnay.</title>
        <authorList>
            <person name="Roach M.J."/>
            <person name="Johnson D.L."/>
            <person name="Bohlmann J."/>
            <person name="van Vuuren H.J."/>
            <person name="Jones S.J."/>
            <person name="Pretorius I.S."/>
            <person name="Schmidt S.A."/>
            <person name="Borneman A.R."/>
        </authorList>
    </citation>
    <scope>NUCLEOTIDE SEQUENCE [LARGE SCALE GENOMIC DNA]</scope>
    <source>
        <strain evidence="3">cv. Chardonnay</strain>
        <tissue evidence="2">Leaf</tissue>
    </source>
</reference>
<protein>
    <submittedName>
        <fullName evidence="2">Uncharacterized protein</fullName>
    </submittedName>
</protein>
<dbReference type="AlphaFoldDB" id="A0A438EF01"/>
<organism evidence="2 3">
    <name type="scientific">Vitis vinifera</name>
    <name type="common">Grape</name>
    <dbReference type="NCBI Taxonomy" id="29760"/>
    <lineage>
        <taxon>Eukaryota</taxon>
        <taxon>Viridiplantae</taxon>
        <taxon>Streptophyta</taxon>
        <taxon>Embryophyta</taxon>
        <taxon>Tracheophyta</taxon>
        <taxon>Spermatophyta</taxon>
        <taxon>Magnoliopsida</taxon>
        <taxon>eudicotyledons</taxon>
        <taxon>Gunneridae</taxon>
        <taxon>Pentapetalae</taxon>
        <taxon>rosids</taxon>
        <taxon>Vitales</taxon>
        <taxon>Vitaceae</taxon>
        <taxon>Viteae</taxon>
        <taxon>Vitis</taxon>
    </lineage>
</organism>